<evidence type="ECO:0000256" key="1">
    <source>
        <dbReference type="SAM" id="MobiDB-lite"/>
    </source>
</evidence>
<proteinExistence type="predicted"/>
<dbReference type="Gene3D" id="3.30.160.20">
    <property type="match status" value="1"/>
</dbReference>
<dbReference type="SUPFAM" id="SSF54768">
    <property type="entry name" value="dsRNA-binding domain-like"/>
    <property type="match status" value="1"/>
</dbReference>
<reference evidence="2" key="1">
    <citation type="submission" date="2015-11" db="EMBL/GenBank/DDBJ databases">
        <title>De novo transcriptome assembly of four potential Pierce s Disease insect vectors from Arizona vineyards.</title>
        <authorList>
            <person name="Tassone E.E."/>
        </authorList>
    </citation>
    <scope>NUCLEOTIDE SEQUENCE</scope>
</reference>
<organism evidence="2">
    <name type="scientific">Graphocephala atropunctata</name>
    <dbReference type="NCBI Taxonomy" id="36148"/>
    <lineage>
        <taxon>Eukaryota</taxon>
        <taxon>Metazoa</taxon>
        <taxon>Ecdysozoa</taxon>
        <taxon>Arthropoda</taxon>
        <taxon>Hexapoda</taxon>
        <taxon>Insecta</taxon>
        <taxon>Pterygota</taxon>
        <taxon>Neoptera</taxon>
        <taxon>Paraneoptera</taxon>
        <taxon>Hemiptera</taxon>
        <taxon>Auchenorrhyncha</taxon>
        <taxon>Membracoidea</taxon>
        <taxon>Cicadellidae</taxon>
        <taxon>Cicadellinae</taxon>
        <taxon>Cicadellini</taxon>
        <taxon>Graphocephala</taxon>
    </lineage>
</organism>
<protein>
    <submittedName>
        <fullName evidence="2">Uncharacterized protein</fullName>
    </submittedName>
</protein>
<feature type="compositionally biased region" description="Polar residues" evidence="1">
    <location>
        <begin position="468"/>
        <end position="478"/>
    </location>
</feature>
<accession>A0A1B6KNB9</accession>
<sequence length="694" mass="80160">MISIPRNRGVGNRVVYVTNKASVQSAGSTVCLPEKLREFAQMYDLNLKVKLDSNCPLKVESMSEGAKSKMVRKPGLQLFTKRYKSNNPTKFNFPISSLSDRFKRDNTIILRRPWEKKTNCTTKKGIKVISKFNGFQDERKFQGKADILKNRILTRHRNNQKQKNKDEIKLLLHNDLRHKLNHNRIKISPKYNEILKSKRVLTERTTNYSEMSNCITKTISNNFFCGEKNLNLTDKDFEENLSMDFDISSSQQNHLKNAYKFDEFNDSQNSDSNVNVGLNSEDSHVFPVQSEVQGKADTLKKRMVICPSYKNNAKQHNIDKTKIMRDGLGHEQITYPAISNHITKAISNYFEEKVHMSCESSLPQQDDHKKLMSFTRTIIEENQKNYQGAQTITGMFTSSSVKDMSIQNSEVSVASPTEVNNHVTKDLVFDREKCLIKSENNSRTYENQSDTSEDEDSNQHPNRRLQGERNTSNNNEYVANQKCPRPKVTFNYAIPIKTEQLKDSLKAIKASEMWEDILRTPDLWRVEDLFDEMEDASSCEETIDYHGMLESFVFDDLEEKLRSESSNLYEKRFLEKLESPDFKNLLSNFYIPPAQVEVFYQSLTDDKTAQECLSTVCEARNWPQPEYIQLRQLGGFKFSCLLMERKFVPMKSASNITLAKELAASQCLDWLGIVQRKTQIDSSDNGFSKDTLFD</sequence>
<dbReference type="CDD" id="cd00048">
    <property type="entry name" value="DSRM_SF"/>
    <property type="match status" value="1"/>
</dbReference>
<evidence type="ECO:0000313" key="2">
    <source>
        <dbReference type="EMBL" id="JAT12921.1"/>
    </source>
</evidence>
<dbReference type="EMBL" id="GEBQ01027056">
    <property type="protein sequence ID" value="JAT12921.1"/>
    <property type="molecule type" value="Transcribed_RNA"/>
</dbReference>
<feature type="compositionally biased region" description="Polar residues" evidence="1">
    <location>
        <begin position="439"/>
        <end position="450"/>
    </location>
</feature>
<name>A0A1B6KNB9_9HEMI</name>
<dbReference type="AlphaFoldDB" id="A0A1B6KNB9"/>
<gene>
    <name evidence="2" type="ORF">g.14458</name>
</gene>
<feature type="region of interest" description="Disordered" evidence="1">
    <location>
        <begin position="439"/>
        <end position="480"/>
    </location>
</feature>